<dbReference type="STRING" id="1048983.EL17_05215"/>
<name>A0A074L1N8_9BACT</name>
<keyword evidence="6 8" id="KW-0012">Acyltransferase</keyword>
<dbReference type="GO" id="GO:0009247">
    <property type="term" value="P:glycolipid biosynthetic process"/>
    <property type="evidence" value="ECO:0007669"/>
    <property type="project" value="UniProtKB-ARBA"/>
</dbReference>
<keyword evidence="3" id="KW-0997">Cell inner membrane</keyword>
<keyword evidence="5 7" id="KW-0472">Membrane</keyword>
<evidence type="ECO:0000256" key="7">
    <source>
        <dbReference type="SAM" id="Phobius"/>
    </source>
</evidence>
<comment type="subcellular location">
    <subcellularLocation>
        <location evidence="1">Cell inner membrane</location>
    </subcellularLocation>
</comment>
<keyword evidence="2" id="KW-1003">Cell membrane</keyword>
<reference evidence="8 9" key="1">
    <citation type="submission" date="2014-04" db="EMBL/GenBank/DDBJ databases">
        <title>Characterization and application of a salt tolerant electro-active bacterium.</title>
        <authorList>
            <person name="Yang L."/>
            <person name="Wei S."/>
            <person name="Tay Q.X.M."/>
        </authorList>
    </citation>
    <scope>NUCLEOTIDE SEQUENCE [LARGE SCALE GENOMIC DNA]</scope>
    <source>
        <strain evidence="8 9">LY1</strain>
    </source>
</reference>
<protein>
    <submittedName>
        <fullName evidence="8">Lipid A biosynthesis acyltransferase</fullName>
    </submittedName>
</protein>
<organism evidence="8 9">
    <name type="scientific">Anditalea andensis</name>
    <dbReference type="NCBI Taxonomy" id="1048983"/>
    <lineage>
        <taxon>Bacteria</taxon>
        <taxon>Pseudomonadati</taxon>
        <taxon>Bacteroidota</taxon>
        <taxon>Cytophagia</taxon>
        <taxon>Cytophagales</taxon>
        <taxon>Cytophagaceae</taxon>
        <taxon>Anditalea</taxon>
    </lineage>
</organism>
<dbReference type="GO" id="GO:0005886">
    <property type="term" value="C:plasma membrane"/>
    <property type="evidence" value="ECO:0007669"/>
    <property type="project" value="UniProtKB-SubCell"/>
</dbReference>
<gene>
    <name evidence="8" type="ORF">EL17_05215</name>
</gene>
<feature type="transmembrane region" description="Helical" evidence="7">
    <location>
        <begin position="6"/>
        <end position="30"/>
    </location>
</feature>
<dbReference type="Pfam" id="PF03279">
    <property type="entry name" value="Lip_A_acyltrans"/>
    <property type="match status" value="1"/>
</dbReference>
<dbReference type="Proteomes" id="UP000027821">
    <property type="component" value="Unassembled WGS sequence"/>
</dbReference>
<evidence type="ECO:0000256" key="5">
    <source>
        <dbReference type="ARBA" id="ARBA00023136"/>
    </source>
</evidence>
<evidence type="ECO:0000256" key="2">
    <source>
        <dbReference type="ARBA" id="ARBA00022475"/>
    </source>
</evidence>
<keyword evidence="7" id="KW-0812">Transmembrane</keyword>
<sequence length="281" mass="33527">MFLFRIISYLPLNILYLFSDFIYLLACYVFKYRAKIIDDNLLHAFPEKTTKERAYIKKKFYRNFTDSLAETIKFLTITKEGLAERMTLINADLVTDRVRRGETVIGICGHFFNWEANLLAFTSSLHDKCEVVYLKVNNPFFENFMYAMRSRFGGNLVERSQFQRNFIKKRNEPRLIVLAADQRPHHADIRYWATFMNRETAFFEGAEKLAKKFNNPVIFGTAHKPKRGHYVFTYQLLAEPPHDQQPHSITDRFIELTEQNIREEPALYLWSHNRWKEQRLK</sequence>
<evidence type="ECO:0000256" key="4">
    <source>
        <dbReference type="ARBA" id="ARBA00022679"/>
    </source>
</evidence>
<dbReference type="InterPro" id="IPR004960">
    <property type="entry name" value="LipA_acyltrans"/>
</dbReference>
<dbReference type="EMBL" id="JMIH01000014">
    <property type="protein sequence ID" value="KEO75074.1"/>
    <property type="molecule type" value="Genomic_DNA"/>
</dbReference>
<dbReference type="PANTHER" id="PTHR30606">
    <property type="entry name" value="LIPID A BIOSYNTHESIS LAUROYL ACYLTRANSFERASE"/>
    <property type="match status" value="1"/>
</dbReference>
<keyword evidence="7" id="KW-1133">Transmembrane helix</keyword>
<accession>A0A074L1N8</accession>
<evidence type="ECO:0000256" key="1">
    <source>
        <dbReference type="ARBA" id="ARBA00004533"/>
    </source>
</evidence>
<evidence type="ECO:0000256" key="6">
    <source>
        <dbReference type="ARBA" id="ARBA00023315"/>
    </source>
</evidence>
<dbReference type="PANTHER" id="PTHR30606:SF10">
    <property type="entry name" value="PHOSPHATIDYLINOSITOL MANNOSIDE ACYLTRANSFERASE"/>
    <property type="match status" value="1"/>
</dbReference>
<keyword evidence="4 8" id="KW-0808">Transferase</keyword>
<comment type="caution">
    <text evidence="8">The sequence shown here is derived from an EMBL/GenBank/DDBJ whole genome shotgun (WGS) entry which is preliminary data.</text>
</comment>
<dbReference type="OrthoDB" id="9801955at2"/>
<dbReference type="AlphaFoldDB" id="A0A074L1N8"/>
<evidence type="ECO:0000313" key="8">
    <source>
        <dbReference type="EMBL" id="KEO75074.1"/>
    </source>
</evidence>
<evidence type="ECO:0000313" key="9">
    <source>
        <dbReference type="Proteomes" id="UP000027821"/>
    </source>
</evidence>
<dbReference type="CDD" id="cd07984">
    <property type="entry name" value="LPLAT_LABLAT-like"/>
    <property type="match status" value="1"/>
</dbReference>
<evidence type="ECO:0000256" key="3">
    <source>
        <dbReference type="ARBA" id="ARBA00022519"/>
    </source>
</evidence>
<keyword evidence="9" id="KW-1185">Reference proteome</keyword>
<dbReference type="RefSeq" id="WP_035071596.1">
    <property type="nucleotide sequence ID" value="NZ_JMIH01000014.1"/>
</dbReference>
<dbReference type="GO" id="GO:0016746">
    <property type="term" value="F:acyltransferase activity"/>
    <property type="evidence" value="ECO:0007669"/>
    <property type="project" value="UniProtKB-KW"/>
</dbReference>
<proteinExistence type="predicted"/>
<dbReference type="eggNOG" id="COG1560">
    <property type="taxonomic scope" value="Bacteria"/>
</dbReference>